<protein>
    <submittedName>
        <fullName evidence="1">Uncharacterized protein</fullName>
    </submittedName>
</protein>
<gene>
    <name evidence="1" type="ORF">KFZ73_18725</name>
</gene>
<organism evidence="1 2">
    <name type="scientific">Tsukamurella paurometabola</name>
    <name type="common">Corynebacterium paurometabolum</name>
    <dbReference type="NCBI Taxonomy" id="2061"/>
    <lineage>
        <taxon>Bacteria</taxon>
        <taxon>Bacillati</taxon>
        <taxon>Actinomycetota</taxon>
        <taxon>Actinomycetes</taxon>
        <taxon>Mycobacteriales</taxon>
        <taxon>Tsukamurellaceae</taxon>
        <taxon>Tsukamurella</taxon>
    </lineage>
</organism>
<dbReference type="RefSeq" id="WP_212554694.1">
    <property type="nucleotide sequence ID" value="NZ_JAGXOE010000057.1"/>
</dbReference>
<dbReference type="Proteomes" id="UP000676853">
    <property type="component" value="Unassembled WGS sequence"/>
</dbReference>
<comment type="caution">
    <text evidence="1">The sequence shown here is derived from an EMBL/GenBank/DDBJ whole genome shotgun (WGS) entry which is preliminary data.</text>
</comment>
<evidence type="ECO:0000313" key="2">
    <source>
        <dbReference type="Proteomes" id="UP000676853"/>
    </source>
</evidence>
<keyword evidence="2" id="KW-1185">Reference proteome</keyword>
<reference evidence="1 2" key="1">
    <citation type="submission" date="2021-04" db="EMBL/GenBank/DDBJ databases">
        <title>Whole genome sequence analysis of a thiophenic sulfur metabolizing bacteria.</title>
        <authorList>
            <person name="Akhtar N."/>
            <person name="Akram J."/>
            <person name="Aslam A."/>
        </authorList>
    </citation>
    <scope>NUCLEOTIDE SEQUENCE [LARGE SCALE GENOMIC DNA]</scope>
    <source>
        <strain evidence="1 2">3OW</strain>
    </source>
</reference>
<dbReference type="EMBL" id="JAGXOE010000057">
    <property type="protein sequence ID" value="MBS4103266.1"/>
    <property type="molecule type" value="Genomic_DNA"/>
</dbReference>
<evidence type="ECO:0000313" key="1">
    <source>
        <dbReference type="EMBL" id="MBS4103266.1"/>
    </source>
</evidence>
<proteinExistence type="predicted"/>
<accession>A0ABS5NG72</accession>
<sequence length="114" mass="12776">MGQKVTVLREQKRDAFGGKGGLDASHDLYDVLIDVDYTKTETDRETVERTTGSLWFQFGSDIKAGDHVQFFDESEGVERTVRIDGRPEKVMFGGFDPGIRARFKEIGGETNANK</sequence>
<name>A0ABS5NG72_TSUPA</name>